<dbReference type="SMART" id="SM00184">
    <property type="entry name" value="RING"/>
    <property type="match status" value="1"/>
</dbReference>
<keyword evidence="8" id="KW-1185">Reference proteome</keyword>
<name>A0AAD3S2C9_NEPGR</name>
<dbReference type="InterPro" id="IPR001841">
    <property type="entry name" value="Znf_RING"/>
</dbReference>
<dbReference type="GO" id="GO:0005634">
    <property type="term" value="C:nucleus"/>
    <property type="evidence" value="ECO:0007669"/>
    <property type="project" value="TreeGrafter"/>
</dbReference>
<feature type="domain" description="RING-type" evidence="6">
    <location>
        <begin position="242"/>
        <end position="283"/>
    </location>
</feature>
<feature type="region of interest" description="Disordered" evidence="5">
    <location>
        <begin position="41"/>
        <end position="73"/>
    </location>
</feature>
<protein>
    <recommendedName>
        <fullName evidence="6">RING-type domain-containing protein</fullName>
    </recommendedName>
</protein>
<evidence type="ECO:0000259" key="6">
    <source>
        <dbReference type="PROSITE" id="PS50089"/>
    </source>
</evidence>
<proteinExistence type="predicted"/>
<keyword evidence="2 4" id="KW-0863">Zinc-finger</keyword>
<dbReference type="PROSITE" id="PS50089">
    <property type="entry name" value="ZF_RING_2"/>
    <property type="match status" value="1"/>
</dbReference>
<accession>A0AAD3S2C9</accession>
<dbReference type="AlphaFoldDB" id="A0AAD3S2C9"/>
<dbReference type="Gene3D" id="3.30.40.10">
    <property type="entry name" value="Zinc/RING finger domain, C3HC4 (zinc finger)"/>
    <property type="match status" value="1"/>
</dbReference>
<evidence type="ECO:0000256" key="1">
    <source>
        <dbReference type="ARBA" id="ARBA00022723"/>
    </source>
</evidence>
<evidence type="ECO:0000313" key="7">
    <source>
        <dbReference type="EMBL" id="GMH03109.1"/>
    </source>
</evidence>
<keyword evidence="3" id="KW-0862">Zinc</keyword>
<dbReference type="PANTHER" id="PTHR45931:SF3">
    <property type="entry name" value="RING ZINC FINGER-CONTAINING PROTEIN"/>
    <property type="match status" value="1"/>
</dbReference>
<keyword evidence="1" id="KW-0479">Metal-binding</keyword>
<feature type="compositionally biased region" description="Basic residues" evidence="5">
    <location>
        <begin position="46"/>
        <end position="64"/>
    </location>
</feature>
<sequence>MTGATVLLSGRRTRASRSSDELGFDSSIDRYPTVDNNCCNSSTGRGSHKCRHQKANQNRQSRHRPSIEGSYDFGRSSHVSPLCARAALSGGSVSVRLDQGVSEAPSGSIINPETLNSMNRRYSGNDRLPRAVLLARERLLQRLRGISVSGVSQGSEASSGVHLDNFWLADAGDWETSIPIGHLPENRVSTESPSGARQPSDWQKLKKPPGLTKETLACLHHEVFTGVERSDGHPILKASADCCICLERFEGGNRLVSLPCEHRFHSSCLYPWVQTCGECPYCRTAIIPTTQG</sequence>
<feature type="compositionally biased region" description="Polar residues" evidence="5">
    <location>
        <begin position="187"/>
        <end position="201"/>
    </location>
</feature>
<dbReference type="PANTHER" id="PTHR45931">
    <property type="entry name" value="SI:CH211-59O9.10"/>
    <property type="match status" value="1"/>
</dbReference>
<dbReference type="EMBL" id="BSYO01000004">
    <property type="protein sequence ID" value="GMH03109.1"/>
    <property type="molecule type" value="Genomic_DNA"/>
</dbReference>
<reference evidence="7" key="1">
    <citation type="submission" date="2023-05" db="EMBL/GenBank/DDBJ databases">
        <title>Nepenthes gracilis genome sequencing.</title>
        <authorList>
            <person name="Fukushima K."/>
        </authorList>
    </citation>
    <scope>NUCLEOTIDE SEQUENCE</scope>
    <source>
        <strain evidence="7">SING2019-196</strain>
    </source>
</reference>
<dbReference type="Proteomes" id="UP001279734">
    <property type="component" value="Unassembled WGS sequence"/>
</dbReference>
<gene>
    <name evidence="7" type="ORF">Nepgr_004948</name>
</gene>
<dbReference type="InterPro" id="IPR013083">
    <property type="entry name" value="Znf_RING/FYVE/PHD"/>
</dbReference>
<evidence type="ECO:0000256" key="3">
    <source>
        <dbReference type="ARBA" id="ARBA00022833"/>
    </source>
</evidence>
<dbReference type="GO" id="GO:0006511">
    <property type="term" value="P:ubiquitin-dependent protein catabolic process"/>
    <property type="evidence" value="ECO:0007669"/>
    <property type="project" value="TreeGrafter"/>
</dbReference>
<evidence type="ECO:0000313" key="8">
    <source>
        <dbReference type="Proteomes" id="UP001279734"/>
    </source>
</evidence>
<feature type="region of interest" description="Disordered" evidence="5">
    <location>
        <begin position="1"/>
        <end position="23"/>
    </location>
</feature>
<dbReference type="GO" id="GO:0061630">
    <property type="term" value="F:ubiquitin protein ligase activity"/>
    <property type="evidence" value="ECO:0007669"/>
    <property type="project" value="TreeGrafter"/>
</dbReference>
<comment type="caution">
    <text evidence="7">The sequence shown here is derived from an EMBL/GenBank/DDBJ whole genome shotgun (WGS) entry which is preliminary data.</text>
</comment>
<evidence type="ECO:0000256" key="5">
    <source>
        <dbReference type="SAM" id="MobiDB-lite"/>
    </source>
</evidence>
<dbReference type="InterPro" id="IPR051834">
    <property type="entry name" value="RING_finger_E3_ligase"/>
</dbReference>
<dbReference type="Pfam" id="PF13639">
    <property type="entry name" value="zf-RING_2"/>
    <property type="match status" value="1"/>
</dbReference>
<organism evidence="7 8">
    <name type="scientific">Nepenthes gracilis</name>
    <name type="common">Slender pitcher plant</name>
    <dbReference type="NCBI Taxonomy" id="150966"/>
    <lineage>
        <taxon>Eukaryota</taxon>
        <taxon>Viridiplantae</taxon>
        <taxon>Streptophyta</taxon>
        <taxon>Embryophyta</taxon>
        <taxon>Tracheophyta</taxon>
        <taxon>Spermatophyta</taxon>
        <taxon>Magnoliopsida</taxon>
        <taxon>eudicotyledons</taxon>
        <taxon>Gunneridae</taxon>
        <taxon>Pentapetalae</taxon>
        <taxon>Caryophyllales</taxon>
        <taxon>Nepenthaceae</taxon>
        <taxon>Nepenthes</taxon>
    </lineage>
</organism>
<dbReference type="GO" id="GO:0008270">
    <property type="term" value="F:zinc ion binding"/>
    <property type="evidence" value="ECO:0007669"/>
    <property type="project" value="UniProtKB-KW"/>
</dbReference>
<dbReference type="SUPFAM" id="SSF57850">
    <property type="entry name" value="RING/U-box"/>
    <property type="match status" value="1"/>
</dbReference>
<feature type="region of interest" description="Disordered" evidence="5">
    <location>
        <begin position="183"/>
        <end position="208"/>
    </location>
</feature>
<evidence type="ECO:0000256" key="2">
    <source>
        <dbReference type="ARBA" id="ARBA00022771"/>
    </source>
</evidence>
<evidence type="ECO:0000256" key="4">
    <source>
        <dbReference type="PROSITE-ProRule" id="PRU00175"/>
    </source>
</evidence>